<proteinExistence type="predicted"/>
<feature type="region of interest" description="Disordered" evidence="1">
    <location>
        <begin position="1"/>
        <end position="37"/>
    </location>
</feature>
<dbReference type="EMBL" id="CAKXAJ010023547">
    <property type="protein sequence ID" value="CAH2227871.1"/>
    <property type="molecule type" value="Genomic_DNA"/>
</dbReference>
<evidence type="ECO:0000313" key="2">
    <source>
        <dbReference type="EMBL" id="CAH2227871.1"/>
    </source>
</evidence>
<name>A0A8S4QZD3_9NEOP</name>
<keyword evidence="3" id="KW-1185">Reference proteome</keyword>
<organism evidence="2 3">
    <name type="scientific">Pararge aegeria aegeria</name>
    <dbReference type="NCBI Taxonomy" id="348720"/>
    <lineage>
        <taxon>Eukaryota</taxon>
        <taxon>Metazoa</taxon>
        <taxon>Ecdysozoa</taxon>
        <taxon>Arthropoda</taxon>
        <taxon>Hexapoda</taxon>
        <taxon>Insecta</taxon>
        <taxon>Pterygota</taxon>
        <taxon>Neoptera</taxon>
        <taxon>Endopterygota</taxon>
        <taxon>Lepidoptera</taxon>
        <taxon>Glossata</taxon>
        <taxon>Ditrysia</taxon>
        <taxon>Papilionoidea</taxon>
        <taxon>Nymphalidae</taxon>
        <taxon>Satyrinae</taxon>
        <taxon>Satyrini</taxon>
        <taxon>Parargina</taxon>
        <taxon>Pararge</taxon>
    </lineage>
</organism>
<comment type="caution">
    <text evidence="2">The sequence shown here is derived from an EMBL/GenBank/DDBJ whole genome shotgun (WGS) entry which is preliminary data.</text>
</comment>
<dbReference type="AlphaFoldDB" id="A0A8S4QZD3"/>
<evidence type="ECO:0000313" key="3">
    <source>
        <dbReference type="Proteomes" id="UP000838756"/>
    </source>
</evidence>
<gene>
    <name evidence="2" type="primary">jg22851</name>
    <name evidence="2" type="ORF">PAEG_LOCUS8115</name>
</gene>
<protein>
    <submittedName>
        <fullName evidence="2">Jg22851 protein</fullName>
    </submittedName>
</protein>
<dbReference type="Proteomes" id="UP000838756">
    <property type="component" value="Unassembled WGS sequence"/>
</dbReference>
<evidence type="ECO:0000256" key="1">
    <source>
        <dbReference type="SAM" id="MobiDB-lite"/>
    </source>
</evidence>
<reference evidence="2" key="1">
    <citation type="submission" date="2022-03" db="EMBL/GenBank/DDBJ databases">
        <authorList>
            <person name="Lindestad O."/>
        </authorList>
    </citation>
    <scope>NUCLEOTIDE SEQUENCE</scope>
</reference>
<dbReference type="OrthoDB" id="10545482at2759"/>
<sequence>MNKTAEQEEVMEIDGKAENAKPGEEEQLERYDDDEDCGDNVTLDRVLEYYTRRAANAADPEIILYAVNLGGVEHTFFVDAVKVYPDPNPVELEDDDHEETPEEISFKKMITTAVDEYMKSEEFKPVLQLAHEQLFIDWCTSRQIMTHRGNDL</sequence>
<feature type="compositionally biased region" description="Basic and acidic residues" evidence="1">
    <location>
        <begin position="13"/>
        <end position="30"/>
    </location>
</feature>
<accession>A0A8S4QZD3</accession>